<dbReference type="InterPro" id="IPR011006">
    <property type="entry name" value="CheY-like_superfamily"/>
</dbReference>
<dbReference type="PROSITE" id="PS50110">
    <property type="entry name" value="RESPONSE_REGULATORY"/>
    <property type="match status" value="1"/>
</dbReference>
<keyword evidence="1 8" id="KW-0597">Phosphoprotein</keyword>
<dbReference type="PANTHER" id="PTHR32071">
    <property type="entry name" value="TRANSCRIPTIONAL REGULATORY PROTEIN"/>
    <property type="match status" value="1"/>
</dbReference>
<dbReference type="GO" id="GO:0005524">
    <property type="term" value="F:ATP binding"/>
    <property type="evidence" value="ECO:0007669"/>
    <property type="project" value="UniProtKB-KW"/>
</dbReference>
<keyword evidence="12" id="KW-1185">Reference proteome</keyword>
<name>A0A2U8GNE6_9RHOO</name>
<dbReference type="PROSITE" id="PS00676">
    <property type="entry name" value="SIGMA54_INTERACT_2"/>
    <property type="match status" value="1"/>
</dbReference>
<dbReference type="InterPro" id="IPR002078">
    <property type="entry name" value="Sigma_54_int"/>
</dbReference>
<dbReference type="EMBL" id="CP022187">
    <property type="protein sequence ID" value="AWI75018.1"/>
    <property type="molecule type" value="Genomic_DNA"/>
</dbReference>
<dbReference type="InterPro" id="IPR009057">
    <property type="entry name" value="Homeodomain-like_sf"/>
</dbReference>
<keyword evidence="5" id="KW-0805">Transcription regulation</keyword>
<dbReference type="Gene3D" id="3.40.50.300">
    <property type="entry name" value="P-loop containing nucleotide triphosphate hydrolases"/>
    <property type="match status" value="1"/>
</dbReference>
<evidence type="ECO:0000256" key="4">
    <source>
        <dbReference type="ARBA" id="ARBA00023012"/>
    </source>
</evidence>
<evidence type="ECO:0000313" key="12">
    <source>
        <dbReference type="Proteomes" id="UP000244930"/>
    </source>
</evidence>
<dbReference type="Gene3D" id="1.10.10.60">
    <property type="entry name" value="Homeodomain-like"/>
    <property type="match status" value="1"/>
</dbReference>
<sequence length="455" mass="49479">MSSGELKVLYVEDDDAVRAAGCQTFALADIDVEGHARAESVVARVGTATPAVLVTDVRLPGMDGMALLQRVVAIDPDLPVILVTGHGDVSMAVEAMRAGAYDFIEKPFAPEQLLDVVRRAMEKRRLVLENRALRRQLAQTTGTDGLLGNGLAMSRVRELVAELADTDVDVLVHGETGTGKERVARGLHESGRRRQGNFVAINCAALPETVFESEMFGVEPGAFTGATRSRAGKIEHANGGTLFLDEIEGMPLALQAKLLRVLQERVVERLGSNRLVPVDCRIVAATKVDLAEESKAGRFRADLYYRLNVVPLNLPPLRERREDIPLLFNAFCLQAAERYRRPQPPVLPAVVDWLMSCDWPGNVRELQHAAERYVLGVWRPGSGGAPSGETLPQRVAAFELRLIESALERTLGDVASAAEALGVPRKTLYDKLAKLGVDAARFRGTMAQTGLPDGR</sequence>
<dbReference type="CDD" id="cd17549">
    <property type="entry name" value="REC_DctD-like"/>
    <property type="match status" value="1"/>
</dbReference>
<keyword evidence="3" id="KW-0067">ATP-binding</keyword>
<dbReference type="FunFam" id="3.40.50.2300:FF:000018">
    <property type="entry name" value="DNA-binding transcriptional regulator NtrC"/>
    <property type="match status" value="1"/>
</dbReference>
<dbReference type="PROSITE" id="PS00675">
    <property type="entry name" value="SIGMA54_INTERACT_1"/>
    <property type="match status" value="1"/>
</dbReference>
<dbReference type="SUPFAM" id="SSF52172">
    <property type="entry name" value="CheY-like"/>
    <property type="match status" value="1"/>
</dbReference>
<dbReference type="SUPFAM" id="SSF52540">
    <property type="entry name" value="P-loop containing nucleoside triphosphate hydrolases"/>
    <property type="match status" value="1"/>
</dbReference>
<dbReference type="CDD" id="cd00009">
    <property type="entry name" value="AAA"/>
    <property type="match status" value="1"/>
</dbReference>
<dbReference type="Gene3D" id="3.40.50.2300">
    <property type="match status" value="1"/>
</dbReference>
<dbReference type="InterPro" id="IPR003593">
    <property type="entry name" value="AAA+_ATPase"/>
</dbReference>
<dbReference type="Pfam" id="PF25601">
    <property type="entry name" value="AAA_lid_14"/>
    <property type="match status" value="1"/>
</dbReference>
<dbReference type="InterPro" id="IPR025944">
    <property type="entry name" value="Sigma_54_int_dom_CS"/>
</dbReference>
<evidence type="ECO:0000256" key="7">
    <source>
        <dbReference type="ARBA" id="ARBA00023163"/>
    </source>
</evidence>
<dbReference type="SMART" id="SM00382">
    <property type="entry name" value="AAA"/>
    <property type="match status" value="1"/>
</dbReference>
<dbReference type="Pfam" id="PF00158">
    <property type="entry name" value="Sigma54_activat"/>
    <property type="match status" value="1"/>
</dbReference>
<dbReference type="PRINTS" id="PR01590">
    <property type="entry name" value="HTHFIS"/>
</dbReference>
<dbReference type="PROSITE" id="PS50045">
    <property type="entry name" value="SIGMA54_INTERACT_4"/>
    <property type="match status" value="1"/>
</dbReference>
<organism evidence="11 12">
    <name type="scientific">Parazoarcus communis</name>
    <dbReference type="NCBI Taxonomy" id="41977"/>
    <lineage>
        <taxon>Bacteria</taxon>
        <taxon>Pseudomonadati</taxon>
        <taxon>Pseudomonadota</taxon>
        <taxon>Betaproteobacteria</taxon>
        <taxon>Rhodocyclales</taxon>
        <taxon>Zoogloeaceae</taxon>
        <taxon>Parazoarcus</taxon>
    </lineage>
</organism>
<dbReference type="InterPro" id="IPR025943">
    <property type="entry name" value="Sigma_54_int_dom_ATP-bd_2"/>
</dbReference>
<reference evidence="11 12" key="1">
    <citation type="submission" date="2017-06" db="EMBL/GenBank/DDBJ databases">
        <title>Azoarcus.</title>
        <authorList>
            <person name="Woo J.-H."/>
            <person name="Kim H.-S."/>
        </authorList>
    </citation>
    <scope>NUCLEOTIDE SEQUENCE [LARGE SCALE GENOMIC DNA]</scope>
    <source>
        <strain evidence="11 12">TSPY31</strain>
    </source>
</reference>
<dbReference type="GO" id="GO:0043565">
    <property type="term" value="F:sequence-specific DNA binding"/>
    <property type="evidence" value="ECO:0007669"/>
    <property type="project" value="InterPro"/>
</dbReference>
<feature type="modified residue" description="4-aspartylphosphate" evidence="8">
    <location>
        <position position="56"/>
    </location>
</feature>
<dbReference type="GO" id="GO:0006355">
    <property type="term" value="P:regulation of DNA-templated transcription"/>
    <property type="evidence" value="ECO:0007669"/>
    <property type="project" value="InterPro"/>
</dbReference>
<dbReference type="Pfam" id="PF02954">
    <property type="entry name" value="HTH_8"/>
    <property type="match status" value="1"/>
</dbReference>
<evidence type="ECO:0000256" key="3">
    <source>
        <dbReference type="ARBA" id="ARBA00022840"/>
    </source>
</evidence>
<dbReference type="InterPro" id="IPR002197">
    <property type="entry name" value="HTH_Fis"/>
</dbReference>
<keyword evidence="6" id="KW-0238">DNA-binding</keyword>
<feature type="domain" description="Response regulatory" evidence="10">
    <location>
        <begin position="7"/>
        <end position="121"/>
    </location>
</feature>
<accession>A0A2U8GNE6</accession>
<dbReference type="InterPro" id="IPR058031">
    <property type="entry name" value="AAA_lid_NorR"/>
</dbReference>
<dbReference type="InterPro" id="IPR027417">
    <property type="entry name" value="P-loop_NTPase"/>
</dbReference>
<evidence type="ECO:0000256" key="1">
    <source>
        <dbReference type="ARBA" id="ARBA00022553"/>
    </source>
</evidence>
<dbReference type="PROSITE" id="PS00688">
    <property type="entry name" value="SIGMA54_INTERACT_3"/>
    <property type="match status" value="1"/>
</dbReference>
<dbReference type="Gene3D" id="1.10.8.60">
    <property type="match status" value="1"/>
</dbReference>
<protein>
    <submittedName>
        <fullName evidence="11">Fis family transcriptional regulator</fullName>
    </submittedName>
</protein>
<dbReference type="InterPro" id="IPR001789">
    <property type="entry name" value="Sig_transdc_resp-reg_receiver"/>
</dbReference>
<gene>
    <name evidence="11" type="ORF">CEW83_07080</name>
</gene>
<dbReference type="SUPFAM" id="SSF46689">
    <property type="entry name" value="Homeodomain-like"/>
    <property type="match status" value="1"/>
</dbReference>
<keyword evidence="4" id="KW-0902">Two-component regulatory system</keyword>
<dbReference type="FunFam" id="3.40.50.300:FF:000006">
    <property type="entry name" value="DNA-binding transcriptional regulator NtrC"/>
    <property type="match status" value="1"/>
</dbReference>
<dbReference type="InterPro" id="IPR025662">
    <property type="entry name" value="Sigma_54_int_dom_ATP-bd_1"/>
</dbReference>
<dbReference type="GO" id="GO:0000160">
    <property type="term" value="P:phosphorelay signal transduction system"/>
    <property type="evidence" value="ECO:0007669"/>
    <property type="project" value="UniProtKB-KW"/>
</dbReference>
<dbReference type="SMART" id="SM00448">
    <property type="entry name" value="REC"/>
    <property type="match status" value="1"/>
</dbReference>
<dbReference type="RefSeq" id="WP_108948726.1">
    <property type="nucleotide sequence ID" value="NZ_CP022187.1"/>
</dbReference>
<dbReference type="PANTHER" id="PTHR32071:SF57">
    <property type="entry name" value="C4-DICARBOXYLATE TRANSPORT TRANSCRIPTIONAL REGULATORY PROTEIN DCTD"/>
    <property type="match status" value="1"/>
</dbReference>
<proteinExistence type="predicted"/>
<evidence type="ECO:0000256" key="2">
    <source>
        <dbReference type="ARBA" id="ARBA00022741"/>
    </source>
</evidence>
<dbReference type="KEGG" id="acom:CEW83_07080"/>
<evidence type="ECO:0000259" key="10">
    <source>
        <dbReference type="PROSITE" id="PS50110"/>
    </source>
</evidence>
<feature type="domain" description="Sigma-54 factor interaction" evidence="9">
    <location>
        <begin position="146"/>
        <end position="375"/>
    </location>
</feature>
<evidence type="ECO:0000256" key="5">
    <source>
        <dbReference type="ARBA" id="ARBA00023015"/>
    </source>
</evidence>
<evidence type="ECO:0000313" key="11">
    <source>
        <dbReference type="EMBL" id="AWI75018.1"/>
    </source>
</evidence>
<dbReference type="Pfam" id="PF00072">
    <property type="entry name" value="Response_reg"/>
    <property type="match status" value="1"/>
</dbReference>
<dbReference type="AlphaFoldDB" id="A0A2U8GNE6"/>
<keyword evidence="7" id="KW-0804">Transcription</keyword>
<keyword evidence="2" id="KW-0547">Nucleotide-binding</keyword>
<evidence type="ECO:0000256" key="6">
    <source>
        <dbReference type="ARBA" id="ARBA00023125"/>
    </source>
</evidence>
<dbReference type="Proteomes" id="UP000244930">
    <property type="component" value="Chromosome"/>
</dbReference>
<evidence type="ECO:0000259" key="9">
    <source>
        <dbReference type="PROSITE" id="PS50045"/>
    </source>
</evidence>
<evidence type="ECO:0000256" key="8">
    <source>
        <dbReference type="PROSITE-ProRule" id="PRU00169"/>
    </source>
</evidence>